<dbReference type="InterPro" id="IPR007973">
    <property type="entry name" value="Pilus_assembly_TraE"/>
</dbReference>
<reference evidence="3" key="1">
    <citation type="submission" date="2024-06" db="EMBL/GenBank/DDBJ databases">
        <title>Complete Genome Sequence of mouse commensal type strain Neisseria musculi.</title>
        <authorList>
            <person name="Thapa E."/>
            <person name="Aluvathingal J."/>
            <person name="Nadendla S."/>
            <person name="Mehta A."/>
            <person name="Tettelin H."/>
            <person name="Weyand N.J."/>
        </authorList>
    </citation>
    <scope>NUCLEOTIDE SEQUENCE</scope>
    <source>
        <strain evidence="3">NW831</strain>
    </source>
</reference>
<dbReference type="Proteomes" id="UP000516412">
    <property type="component" value="Chromosome"/>
</dbReference>
<name>A0A7H1M8Q6_9NEIS</name>
<protein>
    <submittedName>
        <fullName evidence="3">TraE family protein</fullName>
    </submittedName>
</protein>
<dbReference type="RefSeq" id="WP_187001165.1">
    <property type="nucleotide sequence ID" value="NZ_CP060414.2"/>
</dbReference>
<feature type="compositionally biased region" description="Polar residues" evidence="1">
    <location>
        <begin position="254"/>
        <end position="266"/>
    </location>
</feature>
<dbReference type="KEGG" id="nmus:H7A79_0787"/>
<accession>A0A7H1M8Q6</accession>
<evidence type="ECO:0000256" key="1">
    <source>
        <dbReference type="SAM" id="MobiDB-lite"/>
    </source>
</evidence>
<sequence length="288" mass="32693">MEFNKAKARIKQHAKDLFSKASINTVLALSLLGMVIYQLTVNKETILVPPHLSEEAVVSRNHASKEYYQPFVQMVVGSISAATPENADEVYKWTRKFFIDEVWANLGPQILAIKTNPKFNGINLMSYFSIEGIEYEPRTEIFYVYGKLTSAQYRKGRIQPVRSIYATYEVRMEMFAGVPKVTHWRPYEGVPMTQIWKEKHPELAKKREAELEKTVENHQTHPHADEEDIVQEKDYSITDDEAADSMPASEISKSDSQQPPESTASQIMRGVQPPAPTGSPANSQDDLL</sequence>
<keyword evidence="2" id="KW-0472">Membrane</keyword>
<evidence type="ECO:0000256" key="2">
    <source>
        <dbReference type="SAM" id="Phobius"/>
    </source>
</evidence>
<keyword evidence="2" id="KW-0812">Transmembrane</keyword>
<dbReference type="EMBL" id="CP060414">
    <property type="protein sequence ID" value="QNT58021.1"/>
    <property type="molecule type" value="Genomic_DNA"/>
</dbReference>
<dbReference type="Pfam" id="PF05309">
    <property type="entry name" value="TraE"/>
    <property type="match status" value="1"/>
</dbReference>
<feature type="compositionally biased region" description="Basic and acidic residues" evidence="1">
    <location>
        <begin position="211"/>
        <end position="236"/>
    </location>
</feature>
<keyword evidence="4" id="KW-1185">Reference proteome</keyword>
<organism evidence="3 4">
    <name type="scientific">Neisseria musculi</name>
    <dbReference type="NCBI Taxonomy" id="1815583"/>
    <lineage>
        <taxon>Bacteria</taxon>
        <taxon>Pseudomonadati</taxon>
        <taxon>Pseudomonadota</taxon>
        <taxon>Betaproteobacteria</taxon>
        <taxon>Neisseriales</taxon>
        <taxon>Neisseriaceae</taxon>
        <taxon>Neisseria</taxon>
    </lineage>
</organism>
<feature type="compositionally biased region" description="Polar residues" evidence="1">
    <location>
        <begin position="279"/>
        <end position="288"/>
    </location>
</feature>
<feature type="region of interest" description="Disordered" evidence="1">
    <location>
        <begin position="211"/>
        <end position="288"/>
    </location>
</feature>
<keyword evidence="2" id="KW-1133">Transmembrane helix</keyword>
<proteinExistence type="predicted"/>
<dbReference type="AlphaFoldDB" id="A0A7H1M8Q6"/>
<evidence type="ECO:0000313" key="4">
    <source>
        <dbReference type="Proteomes" id="UP000516412"/>
    </source>
</evidence>
<evidence type="ECO:0000313" key="3">
    <source>
        <dbReference type="EMBL" id="QNT58021.1"/>
    </source>
</evidence>
<gene>
    <name evidence="3" type="ORF">H7A79_0787</name>
</gene>
<feature type="transmembrane region" description="Helical" evidence="2">
    <location>
        <begin position="21"/>
        <end position="40"/>
    </location>
</feature>